<accession>A0A9D1NH77</accession>
<sequence>MNKDEFLQILGSLLQELPADERNMALAFCEESISDRVEDGQSEEEAVRQLGDAEELASSILSEFPETEGDNGDDKAEEKLYETDVSELKRVSLHVHNLPVQLCPSEDNRLRFHYYENDKIRFQIGERYGVLYIEQNQPRGLWRLRPWRARTVTLAVPKAFLGDTELRNANGKVTAEGLCLAGKLTCHATNAAVVLQDIEAAAADVSSANGRAELSSLKLPGALDCHVTNSKINISAVSAGQIDVATKNGKITLSDVASAGHLKVNNINGKIESERISGTDIRLKTVNGTIEGSVRGRAEEYSVSARTVNGTCSVPRGENEKASKSLTAKTVNGSIKLSFTDTDA</sequence>
<comment type="caution">
    <text evidence="2">The sequence shown here is derived from an EMBL/GenBank/DDBJ whole genome shotgun (WGS) entry which is preliminary data.</text>
</comment>
<evidence type="ECO:0000313" key="3">
    <source>
        <dbReference type="Proteomes" id="UP000886743"/>
    </source>
</evidence>
<organism evidence="2 3">
    <name type="scientific">Candidatus Aphodoplasma excrementigallinarum</name>
    <dbReference type="NCBI Taxonomy" id="2840673"/>
    <lineage>
        <taxon>Bacteria</taxon>
        <taxon>Bacillati</taxon>
        <taxon>Bacillota</taxon>
        <taxon>Clostridia</taxon>
        <taxon>Eubacteriales</taxon>
        <taxon>Candidatus Aphodoplasma</taxon>
    </lineage>
</organism>
<dbReference type="Proteomes" id="UP000886743">
    <property type="component" value="Unassembled WGS sequence"/>
</dbReference>
<gene>
    <name evidence="2" type="ORF">IAC74_03425</name>
</gene>
<reference evidence="2" key="1">
    <citation type="submission" date="2020-10" db="EMBL/GenBank/DDBJ databases">
        <authorList>
            <person name="Gilroy R."/>
        </authorList>
    </citation>
    <scope>NUCLEOTIDE SEQUENCE</scope>
    <source>
        <strain evidence="2">4920</strain>
    </source>
</reference>
<protein>
    <submittedName>
        <fullName evidence="2">DUF4097 family beta strand repeat protein</fullName>
    </submittedName>
</protein>
<dbReference type="Pfam" id="PF13349">
    <property type="entry name" value="DUF4097"/>
    <property type="match status" value="1"/>
</dbReference>
<dbReference type="Pfam" id="PF22564">
    <property type="entry name" value="HAAS"/>
    <property type="match status" value="1"/>
</dbReference>
<evidence type="ECO:0000313" key="2">
    <source>
        <dbReference type="EMBL" id="HIV02599.1"/>
    </source>
</evidence>
<name>A0A9D1NH77_9FIRM</name>
<proteinExistence type="predicted"/>
<feature type="domain" description="DUF4097" evidence="1">
    <location>
        <begin position="89"/>
        <end position="336"/>
    </location>
</feature>
<dbReference type="AlphaFoldDB" id="A0A9D1NH77"/>
<dbReference type="EMBL" id="DVOF01000100">
    <property type="protein sequence ID" value="HIV02599.1"/>
    <property type="molecule type" value="Genomic_DNA"/>
</dbReference>
<dbReference type="InterPro" id="IPR025164">
    <property type="entry name" value="Toastrack_DUF4097"/>
</dbReference>
<evidence type="ECO:0000259" key="1">
    <source>
        <dbReference type="Pfam" id="PF13349"/>
    </source>
</evidence>
<reference evidence="2" key="2">
    <citation type="journal article" date="2021" name="PeerJ">
        <title>Extensive microbial diversity within the chicken gut microbiome revealed by metagenomics and culture.</title>
        <authorList>
            <person name="Gilroy R."/>
            <person name="Ravi A."/>
            <person name="Getino M."/>
            <person name="Pursley I."/>
            <person name="Horton D.L."/>
            <person name="Alikhan N.F."/>
            <person name="Baker D."/>
            <person name="Gharbi K."/>
            <person name="Hall N."/>
            <person name="Watson M."/>
            <person name="Adriaenssens E.M."/>
            <person name="Foster-Nyarko E."/>
            <person name="Jarju S."/>
            <person name="Secka A."/>
            <person name="Antonio M."/>
            <person name="Oren A."/>
            <person name="Chaudhuri R.R."/>
            <person name="La Ragione R."/>
            <person name="Hildebrand F."/>
            <person name="Pallen M.J."/>
        </authorList>
    </citation>
    <scope>NUCLEOTIDE SEQUENCE</scope>
    <source>
        <strain evidence="2">4920</strain>
    </source>
</reference>